<dbReference type="EMBL" id="UINC01047199">
    <property type="protein sequence ID" value="SVB56160.1"/>
    <property type="molecule type" value="Genomic_DNA"/>
</dbReference>
<evidence type="ECO:0000313" key="2">
    <source>
        <dbReference type="EMBL" id="SVB56160.1"/>
    </source>
</evidence>
<dbReference type="AlphaFoldDB" id="A0A382EZM6"/>
<gene>
    <name evidence="2" type="ORF">METZ01_LOCUS209014</name>
</gene>
<protein>
    <submittedName>
        <fullName evidence="2">Uncharacterized protein</fullName>
    </submittedName>
</protein>
<proteinExistence type="predicted"/>
<keyword evidence="1" id="KW-0472">Membrane</keyword>
<reference evidence="2" key="1">
    <citation type="submission" date="2018-05" db="EMBL/GenBank/DDBJ databases">
        <authorList>
            <person name="Lanie J.A."/>
            <person name="Ng W.-L."/>
            <person name="Kazmierczak K.M."/>
            <person name="Andrzejewski T.M."/>
            <person name="Davidsen T.M."/>
            <person name="Wayne K.J."/>
            <person name="Tettelin H."/>
            <person name="Glass J.I."/>
            <person name="Rusch D."/>
            <person name="Podicherti R."/>
            <person name="Tsui H.-C.T."/>
            <person name="Winkler M.E."/>
        </authorList>
    </citation>
    <scope>NUCLEOTIDE SEQUENCE</scope>
</reference>
<keyword evidence="1" id="KW-0812">Transmembrane</keyword>
<evidence type="ECO:0000256" key="1">
    <source>
        <dbReference type="SAM" id="Phobius"/>
    </source>
</evidence>
<name>A0A382EZM6_9ZZZZ</name>
<sequence>MSSSTAAGRGDASTPNKAKTIIAYFITFEAHMIASILPAILPTVGKLVDLGFGSEAKYEIFCR</sequence>
<feature type="transmembrane region" description="Helical" evidence="1">
    <location>
        <begin position="21"/>
        <end position="41"/>
    </location>
</feature>
<accession>A0A382EZM6</accession>
<keyword evidence="1" id="KW-1133">Transmembrane helix</keyword>
<organism evidence="2">
    <name type="scientific">marine metagenome</name>
    <dbReference type="NCBI Taxonomy" id="408172"/>
    <lineage>
        <taxon>unclassified sequences</taxon>
        <taxon>metagenomes</taxon>
        <taxon>ecological metagenomes</taxon>
    </lineage>
</organism>